<feature type="non-terminal residue" evidence="4">
    <location>
        <position position="1"/>
    </location>
</feature>
<dbReference type="InterPro" id="IPR039852">
    <property type="entry name" value="CAND1/CAND2"/>
</dbReference>
<keyword evidence="5" id="KW-1185">Reference proteome</keyword>
<gene>
    <name evidence="4" type="ORF">EXIGLDRAFT_694559</name>
</gene>
<dbReference type="InterPro" id="IPR016024">
    <property type="entry name" value="ARM-type_fold"/>
</dbReference>
<dbReference type="Gene3D" id="1.25.10.10">
    <property type="entry name" value="Leucine-rich Repeat Variant"/>
    <property type="match status" value="1"/>
</dbReference>
<feature type="compositionally biased region" description="Acidic residues" evidence="3">
    <location>
        <begin position="12"/>
        <end position="40"/>
    </location>
</feature>
<evidence type="ECO:0000313" key="5">
    <source>
        <dbReference type="Proteomes" id="UP000077266"/>
    </source>
</evidence>
<keyword evidence="1" id="KW-0677">Repeat</keyword>
<evidence type="ECO:0000256" key="2">
    <source>
        <dbReference type="ARBA" id="ARBA00022786"/>
    </source>
</evidence>
<feature type="non-terminal residue" evidence="4">
    <location>
        <position position="368"/>
    </location>
</feature>
<dbReference type="AlphaFoldDB" id="A0A166MAH6"/>
<dbReference type="InterPro" id="IPR011989">
    <property type="entry name" value="ARM-like"/>
</dbReference>
<dbReference type="SUPFAM" id="SSF48371">
    <property type="entry name" value="ARM repeat"/>
    <property type="match status" value="1"/>
</dbReference>
<evidence type="ECO:0000256" key="1">
    <source>
        <dbReference type="ARBA" id="ARBA00022737"/>
    </source>
</evidence>
<dbReference type="InParanoid" id="A0A166MAH6"/>
<keyword evidence="2" id="KW-0833">Ubl conjugation pathway</keyword>
<dbReference type="PANTHER" id="PTHR12696">
    <property type="entry name" value="TIP120"/>
    <property type="match status" value="1"/>
</dbReference>
<sequence>CKLIKYDPNYAGDDDDEDEEMDDGEDDEDDAGDEYSDDEDTSYKIRRSATKVLAAIISTRPELLATLLKNVSPVLISRFGDREETVKLEIWTTYVTLLTQVRVYGGAPAVKETEGVVGEKRKRSDDEEMELEDTPYGLLKGQVPALAKTLLKQLRAPKTAATTLQNGFNVLQSLCTVLPGSLSAHAPQVIETSRLVLSLASNATTSALHTTVLSFLALFFSTHSPASFSAPFSSLAPTLLTSLGDKHPRIASESFRVFSSLLNALKPVKGQDWPDKVYTETVRRLGSNETDAEVREHAEDVVGDLWACATDSVRGKGGREWEVLLRTSGRSEGAVKVVERVAREVEMEDAWVSASIEWVLGVLRRSGR</sequence>
<accession>A0A166MAH6</accession>
<feature type="region of interest" description="Disordered" evidence="3">
    <location>
        <begin position="1"/>
        <end position="41"/>
    </location>
</feature>
<dbReference type="EMBL" id="KV427526">
    <property type="protein sequence ID" value="KZV77815.1"/>
    <property type="molecule type" value="Genomic_DNA"/>
</dbReference>
<reference evidence="4 5" key="1">
    <citation type="journal article" date="2016" name="Mol. Biol. Evol.">
        <title>Comparative Genomics of Early-Diverging Mushroom-Forming Fungi Provides Insights into the Origins of Lignocellulose Decay Capabilities.</title>
        <authorList>
            <person name="Nagy L.G."/>
            <person name="Riley R."/>
            <person name="Tritt A."/>
            <person name="Adam C."/>
            <person name="Daum C."/>
            <person name="Floudas D."/>
            <person name="Sun H."/>
            <person name="Yadav J.S."/>
            <person name="Pangilinan J."/>
            <person name="Larsson K.H."/>
            <person name="Matsuura K."/>
            <person name="Barry K."/>
            <person name="Labutti K."/>
            <person name="Kuo R."/>
            <person name="Ohm R.A."/>
            <person name="Bhattacharya S.S."/>
            <person name="Shirouzu T."/>
            <person name="Yoshinaga Y."/>
            <person name="Martin F.M."/>
            <person name="Grigoriev I.V."/>
            <person name="Hibbett D.S."/>
        </authorList>
    </citation>
    <scope>NUCLEOTIDE SEQUENCE [LARGE SCALE GENOMIC DNA]</scope>
    <source>
        <strain evidence="4 5">HHB12029</strain>
    </source>
</reference>
<dbReference type="Proteomes" id="UP000077266">
    <property type="component" value="Unassembled WGS sequence"/>
</dbReference>
<organism evidence="4 5">
    <name type="scientific">Exidia glandulosa HHB12029</name>
    <dbReference type="NCBI Taxonomy" id="1314781"/>
    <lineage>
        <taxon>Eukaryota</taxon>
        <taxon>Fungi</taxon>
        <taxon>Dikarya</taxon>
        <taxon>Basidiomycota</taxon>
        <taxon>Agaricomycotina</taxon>
        <taxon>Agaricomycetes</taxon>
        <taxon>Auriculariales</taxon>
        <taxon>Exidiaceae</taxon>
        <taxon>Exidia</taxon>
    </lineage>
</organism>
<protein>
    <submittedName>
        <fullName evidence="4">ARM repeat-containing protein</fullName>
    </submittedName>
</protein>
<proteinExistence type="predicted"/>
<evidence type="ECO:0000313" key="4">
    <source>
        <dbReference type="EMBL" id="KZV77815.1"/>
    </source>
</evidence>
<dbReference type="GO" id="GO:0010265">
    <property type="term" value="P:SCF complex assembly"/>
    <property type="evidence" value="ECO:0007669"/>
    <property type="project" value="InterPro"/>
</dbReference>
<dbReference type="Pfam" id="PF25782">
    <property type="entry name" value="TPR_CAND1"/>
    <property type="match status" value="1"/>
</dbReference>
<dbReference type="STRING" id="1314781.A0A166MAH6"/>
<name>A0A166MAH6_EXIGL</name>
<evidence type="ECO:0000256" key="3">
    <source>
        <dbReference type="SAM" id="MobiDB-lite"/>
    </source>
</evidence>
<dbReference type="OrthoDB" id="6260732at2759"/>